<dbReference type="SUPFAM" id="SSF52980">
    <property type="entry name" value="Restriction endonuclease-like"/>
    <property type="match status" value="1"/>
</dbReference>
<dbReference type="InterPro" id="IPR011335">
    <property type="entry name" value="Restrct_endonuc-II-like"/>
</dbReference>
<evidence type="ECO:0000313" key="4">
    <source>
        <dbReference type="EMBL" id="RFC83424.1"/>
    </source>
</evidence>
<dbReference type="OrthoDB" id="8477283at2"/>
<proteinExistence type="predicted"/>
<dbReference type="InterPro" id="IPR011856">
    <property type="entry name" value="tRNA_endonuc-like_dom_sf"/>
</dbReference>
<dbReference type="Pfam" id="PF09002">
    <property type="entry name" value="Card1_endonuc"/>
    <property type="match status" value="1"/>
</dbReference>
<evidence type="ECO:0000313" key="5">
    <source>
        <dbReference type="Proteomes" id="UP000240957"/>
    </source>
</evidence>
<sequence length="374" mass="42969">MKIVFCMASKQIAANLQPLQSAIIRPDLVLVGTTESFRQEGNHLFQEIKSTGLLAKQIDILDETSIKQLSQQFEKIVEEYFESEIIVNLTGGTKLMALAAFQIFAGYGYRCFYQEYSTGEIIWLDDETRISDHQQNMKLERYLKAYQFNVEKKQRLSEVPDNYLEYVALITDYLNKNYEKNISFISKLNAHASEKKLAKEDLAKIKFDYEEEAFLEHLMKETQMFKLKNHTLVFDHVDDQRFVAGAWFEVVAAQALKNVDKIRDLYLSVEIAKSTQRSTAKTYQELDVMAMLLQKLILIECKTVNWENKKTSASDAIYKLSALGQIGGLNTLACFISLYDLPASAKTRAAENNVHVICGKNILQMTQQLKKWLN</sequence>
<feature type="domain" description="Card1 endonuclease" evidence="1">
    <location>
        <begin position="240"/>
        <end position="372"/>
    </location>
</feature>
<dbReference type="Proteomes" id="UP000240957">
    <property type="component" value="Unassembled WGS sequence"/>
</dbReference>
<dbReference type="Gene3D" id="1.10.10.680">
    <property type="entry name" value="Hypothetical protein VC1899 (Restriction endonuclease-like)"/>
    <property type="match status" value="1"/>
</dbReference>
<keyword evidence="6" id="KW-1185">Reference proteome</keyword>
<reference evidence="3" key="4">
    <citation type="submission" date="2024-09" db="EMBL/GenBank/DDBJ databases">
        <authorList>
            <person name="Sun Q."/>
            <person name="Mori K."/>
        </authorList>
    </citation>
    <scope>NUCLEOTIDE SEQUENCE</scope>
    <source>
        <strain evidence="3">KCTC 62575</strain>
    </source>
</reference>
<evidence type="ECO:0000259" key="1">
    <source>
        <dbReference type="Pfam" id="PF09002"/>
    </source>
</evidence>
<dbReference type="Gene3D" id="3.40.50.10770">
    <property type="entry name" value="Hypothetical protein VC1899 like domain (Restriction endonuclease-like)"/>
    <property type="match status" value="1"/>
</dbReference>
<evidence type="ECO:0000313" key="3">
    <source>
        <dbReference type="EMBL" id="MFC2998150.1"/>
    </source>
</evidence>
<accession>A0A371YPY8</accession>
<dbReference type="AlphaFoldDB" id="A0A371YPY8"/>
<protein>
    <submittedName>
        <fullName evidence="3">Card1-like endonuclease domain-containing protein</fullName>
    </submittedName>
    <submittedName>
        <fullName evidence="4">DUF1887 family protein</fullName>
    </submittedName>
</protein>
<evidence type="ECO:0000313" key="6">
    <source>
        <dbReference type="Proteomes" id="UP001595455"/>
    </source>
</evidence>
<organism evidence="4 5">
    <name type="scientific">Acinetobacter sichuanensis</name>
    <dbReference type="NCBI Taxonomy" id="2136183"/>
    <lineage>
        <taxon>Bacteria</taxon>
        <taxon>Pseudomonadati</taxon>
        <taxon>Pseudomonadota</taxon>
        <taxon>Gammaproteobacteria</taxon>
        <taxon>Moraxellales</taxon>
        <taxon>Moraxellaceae</taxon>
        <taxon>Acinetobacter</taxon>
    </lineage>
</organism>
<dbReference type="Proteomes" id="UP001595455">
    <property type="component" value="Unassembled WGS sequence"/>
</dbReference>
<gene>
    <name evidence="3" type="ORF">ACFODO_23450</name>
    <name evidence="4" type="ORF">C9E89_011280</name>
</gene>
<name>A0A371YPY8_9GAMM</name>
<dbReference type="InterPro" id="IPR015093">
    <property type="entry name" value="Card1_endonucl_dom"/>
</dbReference>
<reference evidence="3" key="1">
    <citation type="journal article" date="2014" name="Int. J. Syst. Evol. Microbiol.">
        <title>Complete genome of a new Firmicutes species belonging to the dominant human colonic microbiota ('Ruminococcus bicirculans') reveals two chromosomes and a selective capacity to utilize plant glucans.</title>
        <authorList>
            <consortium name="NISC Comparative Sequencing Program"/>
            <person name="Wegmann U."/>
            <person name="Louis P."/>
            <person name="Goesmann A."/>
            <person name="Henrissat B."/>
            <person name="Duncan S.H."/>
            <person name="Flint H.J."/>
        </authorList>
    </citation>
    <scope>NUCLEOTIDE SEQUENCE</scope>
    <source>
        <strain evidence="3">KCTC 62575</strain>
    </source>
</reference>
<dbReference type="GO" id="GO:0003676">
    <property type="term" value="F:nucleic acid binding"/>
    <property type="evidence" value="ECO:0007669"/>
    <property type="project" value="InterPro"/>
</dbReference>
<dbReference type="RefSeq" id="WP_107008451.1">
    <property type="nucleotide sequence ID" value="NZ_JBHRSF010000170.1"/>
</dbReference>
<feature type="domain" description="Card1 CARF" evidence="2">
    <location>
        <begin position="4"/>
        <end position="117"/>
    </location>
</feature>
<reference evidence="4 5" key="2">
    <citation type="submission" date="2018-08" db="EMBL/GenBank/DDBJ databases">
        <title>The draft genome of Acinetobacter sichuanensis strain WCHAc060041.</title>
        <authorList>
            <person name="Qin J."/>
            <person name="Feng Y."/>
            <person name="Zong Z."/>
        </authorList>
    </citation>
    <scope>NUCLEOTIDE SEQUENCE [LARGE SCALE GENOMIC DNA]</scope>
    <source>
        <strain evidence="4 5">WCHAc060041</strain>
    </source>
</reference>
<comment type="caution">
    <text evidence="4">The sequence shown here is derived from an EMBL/GenBank/DDBJ whole genome shotgun (WGS) entry which is preliminary data.</text>
</comment>
<evidence type="ECO:0000259" key="2">
    <source>
        <dbReference type="Pfam" id="PF23400"/>
    </source>
</evidence>
<dbReference type="InterPro" id="IPR056339">
    <property type="entry name" value="CARF_Card1"/>
</dbReference>
<dbReference type="Gene3D" id="3.40.1350.10">
    <property type="match status" value="1"/>
</dbReference>
<dbReference type="EMBL" id="JBHRSF010000170">
    <property type="protein sequence ID" value="MFC2998150.1"/>
    <property type="molecule type" value="Genomic_DNA"/>
</dbReference>
<dbReference type="EMBL" id="PYIX02000017">
    <property type="protein sequence ID" value="RFC83424.1"/>
    <property type="molecule type" value="Genomic_DNA"/>
</dbReference>
<dbReference type="Pfam" id="PF23400">
    <property type="entry name" value="CARF_Card1"/>
    <property type="match status" value="1"/>
</dbReference>
<reference evidence="6" key="3">
    <citation type="journal article" date="2019" name="Int. J. Syst. Evol. Microbiol.">
        <title>The Global Catalogue of Microorganisms (GCM) 10K type strain sequencing project: providing services to taxonomists for standard genome sequencing and annotation.</title>
        <authorList>
            <consortium name="The Broad Institute Genomics Platform"/>
            <consortium name="The Broad Institute Genome Sequencing Center for Infectious Disease"/>
            <person name="Wu L."/>
            <person name="Ma J."/>
        </authorList>
    </citation>
    <scope>NUCLEOTIDE SEQUENCE [LARGE SCALE GENOMIC DNA]</scope>
    <source>
        <strain evidence="6">KCTC 62575</strain>
    </source>
</reference>